<accession>A0A7X6N1H1</accession>
<evidence type="ECO:0000313" key="6">
    <source>
        <dbReference type="Proteomes" id="UP000549765"/>
    </source>
</evidence>
<evidence type="ECO:0000256" key="2">
    <source>
        <dbReference type="ARBA" id="ARBA00022747"/>
    </source>
</evidence>
<dbReference type="Pfam" id="PF01420">
    <property type="entry name" value="Methylase_S"/>
    <property type="match status" value="1"/>
</dbReference>
<sequence length="205" mass="23038">MKLNDLVNLRTGEIITRIEKRGVINDQIQPSTSNQLHLYEKATFTKEAGFYVVDASPRYLVPTKISKTLKPVELGSMIVSIMSTESAITTGFDANQIPYLLTANYAEITVQPDGPLDVGYLNYWFNETDAARRQLELANEVKGATIKRLNVTKILDFDITLPDMAEQKRIGQIYQNALTIRALEQEQTQLGFQLTVAKLAKRGQD</sequence>
<dbReference type="Proteomes" id="UP000549765">
    <property type="component" value="Unassembled WGS sequence"/>
</dbReference>
<keyword evidence="6" id="KW-1185">Reference proteome</keyword>
<organism evidence="5 6">
    <name type="scientific">Periweissella fabalis</name>
    <dbReference type="NCBI Taxonomy" id="1070421"/>
    <lineage>
        <taxon>Bacteria</taxon>
        <taxon>Bacillati</taxon>
        <taxon>Bacillota</taxon>
        <taxon>Bacilli</taxon>
        <taxon>Lactobacillales</taxon>
        <taxon>Lactobacillaceae</taxon>
        <taxon>Periweissella</taxon>
    </lineage>
</organism>
<dbReference type="GO" id="GO:0009307">
    <property type="term" value="P:DNA restriction-modification system"/>
    <property type="evidence" value="ECO:0007669"/>
    <property type="project" value="UniProtKB-KW"/>
</dbReference>
<comment type="caution">
    <text evidence="5">The sequence shown here is derived from an EMBL/GenBank/DDBJ whole genome shotgun (WGS) entry which is preliminary data.</text>
</comment>
<dbReference type="InterPro" id="IPR044946">
    <property type="entry name" value="Restrct_endonuc_typeI_TRD_sf"/>
</dbReference>
<dbReference type="Gene3D" id="3.90.220.20">
    <property type="entry name" value="DNA methylase specificity domains"/>
    <property type="match status" value="1"/>
</dbReference>
<evidence type="ECO:0000313" key="5">
    <source>
        <dbReference type="EMBL" id="NKZ23542.1"/>
    </source>
</evidence>
<dbReference type="SUPFAM" id="SSF116734">
    <property type="entry name" value="DNA methylase specificity domain"/>
    <property type="match status" value="1"/>
</dbReference>
<keyword evidence="3" id="KW-0238">DNA-binding</keyword>
<evidence type="ECO:0000259" key="4">
    <source>
        <dbReference type="Pfam" id="PF01420"/>
    </source>
</evidence>
<proteinExistence type="inferred from homology"/>
<gene>
    <name evidence="5" type="ORF">HF964_01795</name>
</gene>
<reference evidence="5 6" key="1">
    <citation type="submission" date="2020-04" db="EMBL/GenBank/DDBJ databases">
        <title>MicrobeNet Type strains.</title>
        <authorList>
            <person name="Nicholson A.C."/>
        </authorList>
    </citation>
    <scope>NUCLEOTIDE SEQUENCE [LARGE SCALE GENOMIC DNA]</scope>
    <source>
        <strain evidence="5 6">CCUG 61472</strain>
    </source>
</reference>
<name>A0A7X6N1H1_9LACO</name>
<dbReference type="EMBL" id="JAAXPN010000001">
    <property type="protein sequence ID" value="NKZ23542.1"/>
    <property type="molecule type" value="Genomic_DNA"/>
</dbReference>
<dbReference type="RefSeq" id="WP_168721332.1">
    <property type="nucleotide sequence ID" value="NZ_JAAXPN010000001.1"/>
</dbReference>
<evidence type="ECO:0000256" key="3">
    <source>
        <dbReference type="ARBA" id="ARBA00023125"/>
    </source>
</evidence>
<feature type="domain" description="Type I restriction modification DNA specificity" evidence="4">
    <location>
        <begin position="136"/>
        <end position="186"/>
    </location>
</feature>
<protein>
    <recommendedName>
        <fullName evidence="4">Type I restriction modification DNA specificity domain-containing protein</fullName>
    </recommendedName>
</protein>
<keyword evidence="2" id="KW-0680">Restriction system</keyword>
<dbReference type="AlphaFoldDB" id="A0A7X6N1H1"/>
<comment type="similarity">
    <text evidence="1">Belongs to the type-I restriction system S methylase family.</text>
</comment>
<dbReference type="GO" id="GO:0003677">
    <property type="term" value="F:DNA binding"/>
    <property type="evidence" value="ECO:0007669"/>
    <property type="project" value="UniProtKB-KW"/>
</dbReference>
<dbReference type="InterPro" id="IPR000055">
    <property type="entry name" value="Restrct_endonuc_typeI_TRD"/>
</dbReference>
<evidence type="ECO:0000256" key="1">
    <source>
        <dbReference type="ARBA" id="ARBA00010923"/>
    </source>
</evidence>